<accession>A0ABV7LAP1</accession>
<comment type="similarity">
    <text evidence="1">Belongs to the FAD-binding oxidoreductase/transferase type 4 family.</text>
</comment>
<dbReference type="InterPro" id="IPR016171">
    <property type="entry name" value="Vanillyl_alc_oxidase_C-sub2"/>
</dbReference>
<keyword evidence="3" id="KW-0274">FAD</keyword>
<organism evidence="5 6">
    <name type="scientific">Marinibaculum pumilum</name>
    <dbReference type="NCBI Taxonomy" id="1766165"/>
    <lineage>
        <taxon>Bacteria</taxon>
        <taxon>Pseudomonadati</taxon>
        <taxon>Pseudomonadota</taxon>
        <taxon>Alphaproteobacteria</taxon>
        <taxon>Rhodospirillales</taxon>
        <taxon>Rhodospirillaceae</taxon>
        <taxon>Marinibaculum</taxon>
    </lineage>
</organism>
<dbReference type="InterPro" id="IPR016164">
    <property type="entry name" value="FAD-linked_Oxase-like_C"/>
</dbReference>
<proteinExistence type="inferred from homology"/>
<dbReference type="EMBL" id="JBHRTR010000054">
    <property type="protein sequence ID" value="MFC3231574.1"/>
    <property type="molecule type" value="Genomic_DNA"/>
</dbReference>
<reference evidence="6" key="1">
    <citation type="journal article" date="2019" name="Int. J. Syst. Evol. Microbiol.">
        <title>The Global Catalogue of Microorganisms (GCM) 10K type strain sequencing project: providing services to taxonomists for standard genome sequencing and annotation.</title>
        <authorList>
            <consortium name="The Broad Institute Genomics Platform"/>
            <consortium name="The Broad Institute Genome Sequencing Center for Infectious Disease"/>
            <person name="Wu L."/>
            <person name="Ma J."/>
        </authorList>
    </citation>
    <scope>NUCLEOTIDE SEQUENCE [LARGE SCALE GENOMIC DNA]</scope>
    <source>
        <strain evidence="6">KCTC 42964</strain>
    </source>
</reference>
<dbReference type="PROSITE" id="PS51387">
    <property type="entry name" value="FAD_PCMH"/>
    <property type="match status" value="1"/>
</dbReference>
<dbReference type="InterPro" id="IPR016167">
    <property type="entry name" value="FAD-bd_PCMH_sub1"/>
</dbReference>
<dbReference type="PANTHER" id="PTHR43716:SF2">
    <property type="entry name" value="BLL6224 PROTEIN"/>
    <property type="match status" value="1"/>
</dbReference>
<dbReference type="Pfam" id="PF02913">
    <property type="entry name" value="FAD-oxidase_C"/>
    <property type="match status" value="1"/>
</dbReference>
<gene>
    <name evidence="5" type="ORF">ACFOGJ_30280</name>
</gene>
<sequence length="476" mass="51879">MNQIAPDILDRLRAVVGDKGVIADPAEMRPYLTEWRDLWHGVSPLILRPASTEEVAEIVRLCAETGTKLVPQGGNTSLCGGSVPFEGGDEIVLSLSRMHAVREIDLENDTITVEAGCILQDVQQAAEEAGRLFPMRIAAEGSCQIGGNLSTNAGGTAVLRYGNMRDLVLGLEVVLPDGRIWHGLRGLRKDNTGYDLKQLFIGAEGTLGIVTAAVLKLYPRPAAVETAFMAVPDVAAAVAMLGTAKALSGNQVTTFELVPRLGLDMVLRHVADTHDPLEGRHDWYVLMELSAGRDTGALKETMEAILVEGYEQGRVLDATMAASEAQSQALWKLRESMSEAQKYEGGSIKHDVSVPVSRMAAFIAEASEYVVDLIPGTRIVAFGHIGDGNVHFNPSQPPEMDKQAFLDRWDEVGHRVYEKVRKFGGSISAEHGLGRLKRDEIVQYKDPVEMELMRRIKRSLDPQNIMNPGKVLNPEG</sequence>
<evidence type="ECO:0000259" key="4">
    <source>
        <dbReference type="PROSITE" id="PS51387"/>
    </source>
</evidence>
<dbReference type="PANTHER" id="PTHR43716">
    <property type="entry name" value="D-2-HYDROXYGLUTARATE DEHYDROGENASE, MITOCHONDRIAL"/>
    <property type="match status" value="1"/>
</dbReference>
<dbReference type="Gene3D" id="3.30.465.10">
    <property type="match status" value="1"/>
</dbReference>
<comment type="caution">
    <text evidence="5">The sequence shown here is derived from an EMBL/GenBank/DDBJ whole genome shotgun (WGS) entry which is preliminary data.</text>
</comment>
<dbReference type="InterPro" id="IPR016166">
    <property type="entry name" value="FAD-bd_PCMH"/>
</dbReference>
<evidence type="ECO:0000313" key="5">
    <source>
        <dbReference type="EMBL" id="MFC3231574.1"/>
    </source>
</evidence>
<dbReference type="RefSeq" id="WP_379907074.1">
    <property type="nucleotide sequence ID" value="NZ_JBHRTR010000054.1"/>
</dbReference>
<dbReference type="InterPro" id="IPR036318">
    <property type="entry name" value="FAD-bd_PCMH-like_sf"/>
</dbReference>
<evidence type="ECO:0000256" key="3">
    <source>
        <dbReference type="ARBA" id="ARBA00022827"/>
    </source>
</evidence>
<evidence type="ECO:0000256" key="1">
    <source>
        <dbReference type="ARBA" id="ARBA00008000"/>
    </source>
</evidence>
<dbReference type="Gene3D" id="3.30.43.10">
    <property type="entry name" value="Uridine Diphospho-n-acetylenolpyruvylglucosamine Reductase, domain 2"/>
    <property type="match status" value="1"/>
</dbReference>
<dbReference type="SUPFAM" id="SSF56176">
    <property type="entry name" value="FAD-binding/transporter-associated domain-like"/>
    <property type="match status" value="1"/>
</dbReference>
<dbReference type="Proteomes" id="UP001595528">
    <property type="component" value="Unassembled WGS sequence"/>
</dbReference>
<dbReference type="SUPFAM" id="SSF55103">
    <property type="entry name" value="FAD-linked oxidases, C-terminal domain"/>
    <property type="match status" value="1"/>
</dbReference>
<dbReference type="InterPro" id="IPR004113">
    <property type="entry name" value="FAD-bd_oxidored_4_C"/>
</dbReference>
<keyword evidence="2" id="KW-0285">Flavoprotein</keyword>
<protein>
    <submittedName>
        <fullName evidence="5">FAD-binding oxidoreductase</fullName>
    </submittedName>
</protein>
<dbReference type="Gene3D" id="3.30.70.2190">
    <property type="match status" value="1"/>
</dbReference>
<dbReference type="Pfam" id="PF01565">
    <property type="entry name" value="FAD_binding_4"/>
    <property type="match status" value="1"/>
</dbReference>
<feature type="domain" description="FAD-binding PCMH-type" evidence="4">
    <location>
        <begin position="39"/>
        <end position="220"/>
    </location>
</feature>
<dbReference type="InterPro" id="IPR006094">
    <property type="entry name" value="Oxid_FAD_bind_N"/>
</dbReference>
<dbReference type="Gene3D" id="3.30.70.2740">
    <property type="match status" value="1"/>
</dbReference>
<evidence type="ECO:0000256" key="2">
    <source>
        <dbReference type="ARBA" id="ARBA00022630"/>
    </source>
</evidence>
<name>A0ABV7LAP1_9PROT</name>
<evidence type="ECO:0000313" key="6">
    <source>
        <dbReference type="Proteomes" id="UP001595528"/>
    </source>
</evidence>
<dbReference type="Gene3D" id="1.10.45.10">
    <property type="entry name" value="Vanillyl-alcohol Oxidase, Chain A, domain 4"/>
    <property type="match status" value="1"/>
</dbReference>
<dbReference type="InterPro" id="IPR051264">
    <property type="entry name" value="FAD-oxidored/transferase_4"/>
</dbReference>
<keyword evidence="6" id="KW-1185">Reference proteome</keyword>
<dbReference type="InterPro" id="IPR016169">
    <property type="entry name" value="FAD-bd_PCMH_sub2"/>
</dbReference>